<dbReference type="Pfam" id="PF13673">
    <property type="entry name" value="Acetyltransf_10"/>
    <property type="match status" value="1"/>
</dbReference>
<evidence type="ECO:0000259" key="1">
    <source>
        <dbReference type="PROSITE" id="PS51186"/>
    </source>
</evidence>
<dbReference type="RefSeq" id="WP_010841467.1">
    <property type="nucleotide sequence ID" value="NZ_AQPW01000004.1"/>
</dbReference>
<proteinExistence type="predicted"/>
<name>R7YCG2_9ACTN</name>
<dbReference type="InterPro" id="IPR000182">
    <property type="entry name" value="GNAT_dom"/>
</dbReference>
<feature type="domain" description="N-acetyltransferase" evidence="1">
    <location>
        <begin position="26"/>
        <end position="167"/>
    </location>
</feature>
<accession>R7YCG2</accession>
<keyword evidence="2" id="KW-0012">Acyltransferase</keyword>
<dbReference type="EMBL" id="AQPW01000004">
    <property type="protein sequence ID" value="EON33698.1"/>
    <property type="molecule type" value="Genomic_DNA"/>
</dbReference>
<dbReference type="Gene3D" id="3.40.630.30">
    <property type="match status" value="1"/>
</dbReference>
<gene>
    <name evidence="2" type="ORF">GTC6_05007</name>
</gene>
<dbReference type="PROSITE" id="PS51186">
    <property type="entry name" value="GNAT"/>
    <property type="match status" value="1"/>
</dbReference>
<organism evidence="2 3">
    <name type="scientific">Gordonia terrae C-6</name>
    <dbReference type="NCBI Taxonomy" id="1316928"/>
    <lineage>
        <taxon>Bacteria</taxon>
        <taxon>Bacillati</taxon>
        <taxon>Actinomycetota</taxon>
        <taxon>Actinomycetes</taxon>
        <taxon>Mycobacteriales</taxon>
        <taxon>Gordoniaceae</taxon>
        <taxon>Gordonia</taxon>
    </lineage>
</organism>
<sequence>MISVPRVHRAQADDIDAATLYRILRLRVEVFVVEQACPYPELDGRDLEPTTRQFWITDGADPPEGAGEDATDGAGTVLATLRLLEEPQTDGGQVFRIGRVCTERNHRGRGLVATLMTAALDEVGDRPCRIEAQTYLTEMYGKFGFARDGDDYLEDGIPHVSMLRAGSR</sequence>
<evidence type="ECO:0000313" key="2">
    <source>
        <dbReference type="EMBL" id="EON33698.1"/>
    </source>
</evidence>
<dbReference type="SUPFAM" id="SSF55729">
    <property type="entry name" value="Acyl-CoA N-acyltransferases (Nat)"/>
    <property type="match status" value="1"/>
</dbReference>
<keyword evidence="2" id="KW-0808">Transferase</keyword>
<dbReference type="AlphaFoldDB" id="R7YCG2"/>
<comment type="caution">
    <text evidence="2">The sequence shown here is derived from an EMBL/GenBank/DDBJ whole genome shotgun (WGS) entry which is preliminary data.</text>
</comment>
<dbReference type="OrthoDB" id="9796171at2"/>
<dbReference type="GO" id="GO:0016747">
    <property type="term" value="F:acyltransferase activity, transferring groups other than amino-acyl groups"/>
    <property type="evidence" value="ECO:0007669"/>
    <property type="project" value="InterPro"/>
</dbReference>
<reference evidence="2 3" key="1">
    <citation type="journal article" date="2013" name="Genome Announc.">
        <title>Draft Genome Sequence of a Benzothiophene-Desulfurizing Bacterium, Gordona terrae Strain C-6.</title>
        <authorList>
            <person name="Wang W."/>
            <person name="Ma T."/>
            <person name="Ren Y."/>
            <person name="Li G."/>
        </authorList>
    </citation>
    <scope>NUCLEOTIDE SEQUENCE [LARGE SCALE GENOMIC DNA]</scope>
    <source>
        <strain evidence="2 3">C-6</strain>
    </source>
</reference>
<dbReference type="PATRIC" id="fig|1316928.3.peg.1016"/>
<dbReference type="Proteomes" id="UP000013569">
    <property type="component" value="Unassembled WGS sequence"/>
</dbReference>
<evidence type="ECO:0000313" key="3">
    <source>
        <dbReference type="Proteomes" id="UP000013569"/>
    </source>
</evidence>
<protein>
    <submittedName>
        <fullName evidence="2">Putative acyltransferase</fullName>
    </submittedName>
</protein>
<dbReference type="InterPro" id="IPR016181">
    <property type="entry name" value="Acyl_CoA_acyltransferase"/>
</dbReference>